<proteinExistence type="predicted"/>
<sequence>MCQQQNSAQKDPTITTRHQVHDEDFPWHIGVCDAHCHPTDAMSSIARVQGMRARALTIMATRSQDQDLVASVAAKSGIRDRSAFASVPDTQNAPEKIVPAFGWHPWFSYQLYDDTEGSGSGSSTTTDDPASTSPAAYKAKHYSAVLTPQPDDTFIDSLPDPVPLSTFLASTRQRILDAGGPALIGEVGLDKAFRLPWPWNHPANAAEEGQLTPGGREGRTLSPHHVRMAHQVAVLKAQLRLAGELGVAVSVHGVQAHGVLFDALASLWKGHEKEVVSRRKQKLVAEGAEDFSSSEEEEEEEKKKKKGGYKPVPFPPRVCLHSFSGSPQMVHQYLNPAIPVRVFFSFSTVINLSTAGGESKFPDVVRACPDDRVLVESDLHCAGEEMDRVLEDICRRVCEIKGWTLEEGLARIRKNYEQFVFG</sequence>
<dbReference type="AlphaFoldDB" id="G2Q5B1"/>
<evidence type="ECO:0000313" key="2">
    <source>
        <dbReference type="EMBL" id="AEO55451.1"/>
    </source>
</evidence>
<dbReference type="RefSeq" id="XP_003660696.1">
    <property type="nucleotide sequence ID" value="XM_003660648.1"/>
</dbReference>
<organism evidence="2 3">
    <name type="scientific">Thermothelomyces thermophilus (strain ATCC 42464 / BCRC 31852 / DSM 1799)</name>
    <name type="common">Sporotrichum thermophile</name>
    <dbReference type="NCBI Taxonomy" id="573729"/>
    <lineage>
        <taxon>Eukaryota</taxon>
        <taxon>Fungi</taxon>
        <taxon>Dikarya</taxon>
        <taxon>Ascomycota</taxon>
        <taxon>Pezizomycotina</taxon>
        <taxon>Sordariomycetes</taxon>
        <taxon>Sordariomycetidae</taxon>
        <taxon>Sordariales</taxon>
        <taxon>Chaetomiaceae</taxon>
        <taxon>Thermothelomyces</taxon>
    </lineage>
</organism>
<feature type="compositionally biased region" description="Acidic residues" evidence="1">
    <location>
        <begin position="287"/>
        <end position="300"/>
    </location>
</feature>
<evidence type="ECO:0000256" key="1">
    <source>
        <dbReference type="SAM" id="MobiDB-lite"/>
    </source>
</evidence>
<feature type="region of interest" description="Disordered" evidence="1">
    <location>
        <begin position="286"/>
        <end position="309"/>
    </location>
</feature>
<dbReference type="PANTHER" id="PTHR47345">
    <property type="entry name" value="CUT9-INTERACTING PROTEIN SCN1"/>
    <property type="match status" value="1"/>
</dbReference>
<dbReference type="PANTHER" id="PTHR47345:SF1">
    <property type="entry name" value="CUT9-INTERACTING PROTEIN SCN1"/>
    <property type="match status" value="1"/>
</dbReference>
<dbReference type="InterPro" id="IPR032466">
    <property type="entry name" value="Metal_Hydrolase"/>
</dbReference>
<dbReference type="Gene3D" id="3.20.20.140">
    <property type="entry name" value="Metal-dependent hydrolases"/>
    <property type="match status" value="1"/>
</dbReference>
<dbReference type="KEGG" id="mtm:MYCTH_2086729"/>
<dbReference type="InParanoid" id="G2Q5B1"/>
<dbReference type="Proteomes" id="UP000007322">
    <property type="component" value="Chromosome 1"/>
</dbReference>
<dbReference type="Pfam" id="PF01026">
    <property type="entry name" value="TatD_DNase"/>
    <property type="match status" value="1"/>
</dbReference>
<dbReference type="HOGENOM" id="CLU_031506_3_0_1"/>
<dbReference type="InterPro" id="IPR053044">
    <property type="entry name" value="Metallo-hydrolase/TatD-type"/>
</dbReference>
<dbReference type="GeneID" id="11505509"/>
<dbReference type="FunCoup" id="G2Q5B1">
    <property type="interactions" value="46"/>
</dbReference>
<dbReference type="InterPro" id="IPR001130">
    <property type="entry name" value="TatD-like"/>
</dbReference>
<reference evidence="2 3" key="1">
    <citation type="journal article" date="2011" name="Nat. Biotechnol.">
        <title>Comparative genomic analysis of the thermophilic biomass-degrading fungi Myceliophthora thermophila and Thielavia terrestris.</title>
        <authorList>
            <person name="Berka R.M."/>
            <person name="Grigoriev I.V."/>
            <person name="Otillar R."/>
            <person name="Salamov A."/>
            <person name="Grimwood J."/>
            <person name="Reid I."/>
            <person name="Ishmael N."/>
            <person name="John T."/>
            <person name="Darmond C."/>
            <person name="Moisan M.-C."/>
            <person name="Henrissat B."/>
            <person name="Coutinho P.M."/>
            <person name="Lombard V."/>
            <person name="Natvig D.O."/>
            <person name="Lindquist E."/>
            <person name="Schmutz J."/>
            <person name="Lucas S."/>
            <person name="Harris P."/>
            <person name="Powlowski J."/>
            <person name="Bellemare A."/>
            <person name="Taylor D."/>
            <person name="Butler G."/>
            <person name="de Vries R.P."/>
            <person name="Allijn I.E."/>
            <person name="van den Brink J."/>
            <person name="Ushinsky S."/>
            <person name="Storms R."/>
            <person name="Powell A.J."/>
            <person name="Paulsen I.T."/>
            <person name="Elbourne L.D.H."/>
            <person name="Baker S.E."/>
            <person name="Magnuson J."/>
            <person name="LaBoissiere S."/>
            <person name="Clutterbuck A.J."/>
            <person name="Martinez D."/>
            <person name="Wogulis M."/>
            <person name="de Leon A.L."/>
            <person name="Rey M.W."/>
            <person name="Tsang A."/>
        </authorList>
    </citation>
    <scope>NUCLEOTIDE SEQUENCE [LARGE SCALE GENOMIC DNA]</scope>
    <source>
        <strain evidence="3">ATCC 42464 / BCRC 31852 / DSM 1799</strain>
    </source>
</reference>
<evidence type="ECO:0000313" key="3">
    <source>
        <dbReference type="Proteomes" id="UP000007322"/>
    </source>
</evidence>
<accession>G2Q5B1</accession>
<dbReference type="OMA" id="VPCFGWH"/>
<evidence type="ECO:0008006" key="4">
    <source>
        <dbReference type="Google" id="ProtNLM"/>
    </source>
</evidence>
<protein>
    <recommendedName>
        <fullName evidence="4">Cut9 interacting protein Scn1</fullName>
    </recommendedName>
</protein>
<dbReference type="OrthoDB" id="413993at2759"/>
<dbReference type="EMBL" id="CP003002">
    <property type="protein sequence ID" value="AEO55451.1"/>
    <property type="molecule type" value="Genomic_DNA"/>
</dbReference>
<dbReference type="VEuPathDB" id="FungiDB:MYCTH_2086729"/>
<dbReference type="SUPFAM" id="SSF51556">
    <property type="entry name" value="Metallo-dependent hydrolases"/>
    <property type="match status" value="1"/>
</dbReference>
<gene>
    <name evidence="2" type="ORF">MYCTH_2086729</name>
</gene>
<keyword evidence="3" id="KW-1185">Reference proteome</keyword>
<name>G2Q5B1_THET4</name>
<dbReference type="GO" id="GO:0016788">
    <property type="term" value="F:hydrolase activity, acting on ester bonds"/>
    <property type="evidence" value="ECO:0007669"/>
    <property type="project" value="InterPro"/>
</dbReference>
<dbReference type="eggNOG" id="KOG3020">
    <property type="taxonomic scope" value="Eukaryota"/>
</dbReference>